<dbReference type="Proteomes" id="UP001141629">
    <property type="component" value="Unassembled WGS sequence"/>
</dbReference>
<proteinExistence type="predicted"/>
<evidence type="ECO:0000313" key="1">
    <source>
        <dbReference type="EMBL" id="MCV7422913.1"/>
    </source>
</evidence>
<reference evidence="1" key="1">
    <citation type="submission" date="2020-07" db="EMBL/GenBank/DDBJ databases">
        <authorList>
            <person name="Pettersson B.M.F."/>
            <person name="Behra P.R.K."/>
            <person name="Ramesh M."/>
            <person name="Das S."/>
            <person name="Dasgupta S."/>
            <person name="Kirsebom L.A."/>
        </authorList>
    </citation>
    <scope>NUCLEOTIDE SEQUENCE</scope>
    <source>
        <strain evidence="1">DSM 44838</strain>
    </source>
</reference>
<organism evidence="1 2">
    <name type="scientific">Mycobacterium yunnanensis</name>
    <dbReference type="NCBI Taxonomy" id="368477"/>
    <lineage>
        <taxon>Bacteria</taxon>
        <taxon>Bacillati</taxon>
        <taxon>Actinomycetota</taxon>
        <taxon>Actinomycetes</taxon>
        <taxon>Mycobacteriales</taxon>
        <taxon>Mycobacteriaceae</taxon>
        <taxon>Mycobacterium</taxon>
    </lineage>
</organism>
<accession>A0A9X2Z3T2</accession>
<dbReference type="AlphaFoldDB" id="A0A9X2Z3T2"/>
<protein>
    <submittedName>
        <fullName evidence="1">Uncharacterized protein</fullName>
    </submittedName>
</protein>
<sequence>MTHFRTSATALEADAHYVRAAQLTSRPGTLPAITIPVAGRRWPDVDEIWSHLQEPAEFFGVTMPDVDALSAALGAFAATATAAWIAASVVIVETDQGSEVAVSGVAVQPWRQEPVVVAVDDSVPPAHRASDPWWRRMAARTTSRAEVDQRERWLRGLGWADVVSGGVPLLGALVVETPDGCVGVENPEPTSVLDQLAACGWTARVTAAATVPADVTRAWWVSPRFETHPVAELAGASLPFERWS</sequence>
<dbReference type="RefSeq" id="WP_263997804.1">
    <property type="nucleotide sequence ID" value="NZ_JACKVK010000011.1"/>
</dbReference>
<dbReference type="EMBL" id="JACKVK010000011">
    <property type="protein sequence ID" value="MCV7422913.1"/>
    <property type="molecule type" value="Genomic_DNA"/>
</dbReference>
<reference evidence="1" key="2">
    <citation type="journal article" date="2022" name="BMC Genomics">
        <title>Comparative genome analysis of mycobacteria focusing on tRNA and non-coding RNA.</title>
        <authorList>
            <person name="Behra P.R.K."/>
            <person name="Pettersson B.M.F."/>
            <person name="Ramesh M."/>
            <person name="Das S."/>
            <person name="Dasgupta S."/>
            <person name="Kirsebom L.A."/>
        </authorList>
    </citation>
    <scope>NUCLEOTIDE SEQUENCE</scope>
    <source>
        <strain evidence="1">DSM 44838</strain>
    </source>
</reference>
<comment type="caution">
    <text evidence="1">The sequence shown here is derived from an EMBL/GenBank/DDBJ whole genome shotgun (WGS) entry which is preliminary data.</text>
</comment>
<keyword evidence="2" id="KW-1185">Reference proteome</keyword>
<name>A0A9X2Z3T2_9MYCO</name>
<evidence type="ECO:0000313" key="2">
    <source>
        <dbReference type="Proteomes" id="UP001141629"/>
    </source>
</evidence>
<gene>
    <name evidence="1" type="ORF">H7K45_20385</name>
</gene>